<organism evidence="1 2">
    <name type="scientific">Gemmatimonas groenlandica</name>
    <dbReference type="NCBI Taxonomy" id="2732249"/>
    <lineage>
        <taxon>Bacteria</taxon>
        <taxon>Pseudomonadati</taxon>
        <taxon>Gemmatimonadota</taxon>
        <taxon>Gemmatimonadia</taxon>
        <taxon>Gemmatimonadales</taxon>
        <taxon>Gemmatimonadaceae</taxon>
        <taxon>Gemmatimonas</taxon>
    </lineage>
</organism>
<name>A0A6M4INF3_9BACT</name>
<dbReference type="InterPro" id="IPR009078">
    <property type="entry name" value="Ferritin-like_SF"/>
</dbReference>
<evidence type="ECO:0000313" key="2">
    <source>
        <dbReference type="Proteomes" id="UP000500938"/>
    </source>
</evidence>
<sequence length="174" mass="18824">MDTGRDFLRAQLNNAISQHNALIGSLRDHAGQADDPTYRQLCEKHIPALEEHQTMLEAYGTTIGSDGGSGLKNVLGSAIGKARDVVDSLRGTDFLRVVGDIVMIRQSQDTFATFAAAGERLGDARLAELGKMGEREHDAMQRDFNAFCAESFVQHVQGTVVTSSGDRESTSARV</sequence>
<reference evidence="1 2" key="1">
    <citation type="submission" date="2020-05" db="EMBL/GenBank/DDBJ databases">
        <title>Complete genome sequence of Gemmatimonas greenlandica TET16.</title>
        <authorList>
            <person name="Zeng Y."/>
        </authorList>
    </citation>
    <scope>NUCLEOTIDE SEQUENCE [LARGE SCALE GENOMIC DNA]</scope>
    <source>
        <strain evidence="1 2">TET16</strain>
    </source>
</reference>
<dbReference type="InterPro" id="IPR012347">
    <property type="entry name" value="Ferritin-like"/>
</dbReference>
<protein>
    <recommendedName>
        <fullName evidence="3">DUF2383 domain-containing protein</fullName>
    </recommendedName>
</protein>
<dbReference type="EMBL" id="CP053085">
    <property type="protein sequence ID" value="QJR35279.1"/>
    <property type="molecule type" value="Genomic_DNA"/>
</dbReference>
<dbReference type="AlphaFoldDB" id="A0A6M4INF3"/>
<dbReference type="SUPFAM" id="SSF47240">
    <property type="entry name" value="Ferritin-like"/>
    <property type="match status" value="1"/>
</dbReference>
<proteinExistence type="predicted"/>
<accession>A0A6M4INF3</accession>
<evidence type="ECO:0008006" key="3">
    <source>
        <dbReference type="Google" id="ProtNLM"/>
    </source>
</evidence>
<dbReference type="KEGG" id="ggr:HKW67_07060"/>
<evidence type="ECO:0000313" key="1">
    <source>
        <dbReference type="EMBL" id="QJR35279.1"/>
    </source>
</evidence>
<dbReference type="Gene3D" id="1.20.1260.10">
    <property type="match status" value="1"/>
</dbReference>
<dbReference type="RefSeq" id="WP_171224708.1">
    <property type="nucleotide sequence ID" value="NZ_CP053085.1"/>
</dbReference>
<keyword evidence="2" id="KW-1185">Reference proteome</keyword>
<dbReference type="Proteomes" id="UP000500938">
    <property type="component" value="Chromosome"/>
</dbReference>
<gene>
    <name evidence="1" type="ORF">HKW67_07060</name>
</gene>